<dbReference type="InterPro" id="IPR001507">
    <property type="entry name" value="ZP_dom"/>
</dbReference>
<feature type="transmembrane region" description="Helical" evidence="3">
    <location>
        <begin position="336"/>
        <end position="359"/>
    </location>
</feature>
<dbReference type="Proteomes" id="UP001159428">
    <property type="component" value="Unassembled WGS sequence"/>
</dbReference>
<dbReference type="SMART" id="SM00241">
    <property type="entry name" value="ZP"/>
    <property type="match status" value="1"/>
</dbReference>
<proteinExistence type="predicted"/>
<gene>
    <name evidence="6" type="ORF">PMEA_00024720</name>
</gene>
<dbReference type="AlphaFoldDB" id="A0AAU9XJK5"/>
<keyword evidence="1 4" id="KW-0732">Signal</keyword>
<organism evidence="6 7">
    <name type="scientific">Pocillopora meandrina</name>
    <dbReference type="NCBI Taxonomy" id="46732"/>
    <lineage>
        <taxon>Eukaryota</taxon>
        <taxon>Metazoa</taxon>
        <taxon>Cnidaria</taxon>
        <taxon>Anthozoa</taxon>
        <taxon>Hexacorallia</taxon>
        <taxon>Scleractinia</taxon>
        <taxon>Astrocoeniina</taxon>
        <taxon>Pocilloporidae</taxon>
        <taxon>Pocillopora</taxon>
    </lineage>
</organism>
<dbReference type="InterPro" id="IPR055355">
    <property type="entry name" value="ZP-C"/>
</dbReference>
<evidence type="ECO:0000256" key="3">
    <source>
        <dbReference type="SAM" id="Phobius"/>
    </source>
</evidence>
<evidence type="ECO:0000259" key="5">
    <source>
        <dbReference type="PROSITE" id="PS51034"/>
    </source>
</evidence>
<dbReference type="PANTHER" id="PTHR14002:SF43">
    <property type="entry name" value="DELTA-LIKE PROTEIN"/>
    <property type="match status" value="1"/>
</dbReference>
<keyword evidence="3" id="KW-0472">Membrane</keyword>
<feature type="domain" description="ZP" evidence="5">
    <location>
        <begin position="39"/>
        <end position="287"/>
    </location>
</feature>
<dbReference type="Pfam" id="PF00100">
    <property type="entry name" value="Zona_pellucida"/>
    <property type="match status" value="1"/>
</dbReference>
<sequence>MSLSLSFLLCSRQLTNSELPTNASQGEMVIDDAANLEIACHSDFIEVTVESKNYPGLDTNVTHLEDEACVPVYKNDSKAVFRFGLEECKTKHEDDGKMVSYSNRIIAVVRDVVDEADITRKSTRILPFKCSYQKKTLLSKVSYSPRYVQVVTDAENYGNFTYLMNMYTDKENSKKVEKFPLLVGISQRLYISLKVQSGDSDLSLFPDECKATPSTEYNAKPDHKMIEQGCPRDRYLEYEYEKSAYQNFSFVAFRFKKGYDDVYIHCKLTVCRSDDEKSKCDSGCQEEGNQSRRKRNIHDEYRTELYVGPIKMTNEQDKAMKSGETPTIIKDKSKTVLLVGVLAGVLGTISLGLVGALIIGTRRGRHSETGATLLVQDD</sequence>
<evidence type="ECO:0000313" key="6">
    <source>
        <dbReference type="EMBL" id="CAH3150322.1"/>
    </source>
</evidence>
<dbReference type="EMBL" id="CALNXJ010000047">
    <property type="protein sequence ID" value="CAH3150322.1"/>
    <property type="molecule type" value="Genomic_DNA"/>
</dbReference>
<keyword evidence="3" id="KW-1133">Transmembrane helix</keyword>
<dbReference type="Gene3D" id="2.60.40.3210">
    <property type="entry name" value="Zona pellucida, ZP-N domain"/>
    <property type="match status" value="1"/>
</dbReference>
<keyword evidence="2" id="KW-1015">Disulfide bond</keyword>
<evidence type="ECO:0000256" key="1">
    <source>
        <dbReference type="ARBA" id="ARBA00022729"/>
    </source>
</evidence>
<evidence type="ECO:0000256" key="4">
    <source>
        <dbReference type="SAM" id="SignalP"/>
    </source>
</evidence>
<feature type="chain" id="PRO_5043493956" description="ZP domain-containing protein" evidence="4">
    <location>
        <begin position="18"/>
        <end position="378"/>
    </location>
</feature>
<accession>A0AAU9XJK5</accession>
<dbReference type="Gene3D" id="2.60.40.4100">
    <property type="entry name" value="Zona pellucida, ZP-C domain"/>
    <property type="match status" value="1"/>
</dbReference>
<reference evidence="6 7" key="1">
    <citation type="submission" date="2022-05" db="EMBL/GenBank/DDBJ databases">
        <authorList>
            <consortium name="Genoscope - CEA"/>
            <person name="William W."/>
        </authorList>
    </citation>
    <scope>NUCLEOTIDE SEQUENCE [LARGE SCALE GENOMIC DNA]</scope>
</reference>
<dbReference type="PANTHER" id="PTHR14002">
    <property type="entry name" value="ENDOGLIN/TGF-BETA RECEPTOR TYPE III"/>
    <property type="match status" value="1"/>
</dbReference>
<keyword evidence="7" id="KW-1185">Reference proteome</keyword>
<feature type="signal peptide" evidence="4">
    <location>
        <begin position="1"/>
        <end position="17"/>
    </location>
</feature>
<dbReference type="PROSITE" id="PS51034">
    <property type="entry name" value="ZP_2"/>
    <property type="match status" value="1"/>
</dbReference>
<evidence type="ECO:0000256" key="2">
    <source>
        <dbReference type="ARBA" id="ARBA00023157"/>
    </source>
</evidence>
<dbReference type="InterPro" id="IPR055356">
    <property type="entry name" value="ZP-N"/>
</dbReference>
<dbReference type="InterPro" id="IPR042235">
    <property type="entry name" value="ZP-C_dom"/>
</dbReference>
<dbReference type="Pfam" id="PF23344">
    <property type="entry name" value="ZP-N"/>
    <property type="match status" value="1"/>
</dbReference>
<name>A0AAU9XJK5_9CNID</name>
<keyword evidence="3" id="KW-0812">Transmembrane</keyword>
<comment type="caution">
    <text evidence="6">The sequence shown here is derived from an EMBL/GenBank/DDBJ whole genome shotgun (WGS) entry which is preliminary data.</text>
</comment>
<protein>
    <recommendedName>
        <fullName evidence="5">ZP domain-containing protein</fullName>
    </recommendedName>
</protein>
<evidence type="ECO:0000313" key="7">
    <source>
        <dbReference type="Proteomes" id="UP001159428"/>
    </source>
</evidence>